<keyword evidence="1" id="KW-0812">Transmembrane</keyword>
<feature type="transmembrane region" description="Helical" evidence="1">
    <location>
        <begin position="59"/>
        <end position="78"/>
    </location>
</feature>
<comment type="caution">
    <text evidence="2">The sequence shown here is derived from an EMBL/GenBank/DDBJ whole genome shotgun (WGS) entry which is preliminary data.</text>
</comment>
<dbReference type="AlphaFoldDB" id="A0AAD5UJY0"/>
<dbReference type="Proteomes" id="UP001210925">
    <property type="component" value="Unassembled WGS sequence"/>
</dbReference>
<proteinExistence type="predicted"/>
<accession>A0AAD5UJY0</accession>
<organism evidence="2 3">
    <name type="scientific">Boothiomyces macroporosus</name>
    <dbReference type="NCBI Taxonomy" id="261099"/>
    <lineage>
        <taxon>Eukaryota</taxon>
        <taxon>Fungi</taxon>
        <taxon>Fungi incertae sedis</taxon>
        <taxon>Chytridiomycota</taxon>
        <taxon>Chytridiomycota incertae sedis</taxon>
        <taxon>Chytridiomycetes</taxon>
        <taxon>Rhizophydiales</taxon>
        <taxon>Terramycetaceae</taxon>
        <taxon>Boothiomyces</taxon>
    </lineage>
</organism>
<keyword evidence="1" id="KW-0472">Membrane</keyword>
<dbReference type="EMBL" id="JADGKB010000012">
    <property type="protein sequence ID" value="KAJ3260263.1"/>
    <property type="molecule type" value="Genomic_DNA"/>
</dbReference>
<evidence type="ECO:0000313" key="3">
    <source>
        <dbReference type="Proteomes" id="UP001210925"/>
    </source>
</evidence>
<keyword evidence="1" id="KW-1133">Transmembrane helix</keyword>
<reference evidence="2" key="1">
    <citation type="submission" date="2020-05" db="EMBL/GenBank/DDBJ databases">
        <title>Phylogenomic resolution of chytrid fungi.</title>
        <authorList>
            <person name="Stajich J.E."/>
            <person name="Amses K."/>
            <person name="Simmons R."/>
            <person name="Seto K."/>
            <person name="Myers J."/>
            <person name="Bonds A."/>
            <person name="Quandt C.A."/>
            <person name="Barry K."/>
            <person name="Liu P."/>
            <person name="Grigoriev I."/>
            <person name="Longcore J.E."/>
            <person name="James T.Y."/>
        </authorList>
    </citation>
    <scope>NUCLEOTIDE SEQUENCE</scope>
    <source>
        <strain evidence="2">PLAUS21</strain>
    </source>
</reference>
<evidence type="ECO:0000313" key="2">
    <source>
        <dbReference type="EMBL" id="KAJ3260263.1"/>
    </source>
</evidence>
<name>A0AAD5UJY0_9FUNG</name>
<gene>
    <name evidence="2" type="ORF">HK103_000898</name>
</gene>
<evidence type="ECO:0000256" key="1">
    <source>
        <dbReference type="SAM" id="Phobius"/>
    </source>
</evidence>
<protein>
    <recommendedName>
        <fullName evidence="4">NADH-ubiquinone oxidoreductase ESSS subunit</fullName>
    </recommendedName>
</protein>
<sequence length="110" mass="12646">MLRLRTLNKTLYRPKPILGLRLGSGSAHHDDHHHHDGEEPSGRFLGLKAGRPFYFWEPIWYVGFYGSFAVFFALEYFSPKKGPNELARIEAMKRLEARGESATAWPFPAK</sequence>
<keyword evidence="3" id="KW-1185">Reference proteome</keyword>
<evidence type="ECO:0008006" key="4">
    <source>
        <dbReference type="Google" id="ProtNLM"/>
    </source>
</evidence>